<evidence type="ECO:0000256" key="1">
    <source>
        <dbReference type="SAM" id="Phobius"/>
    </source>
</evidence>
<keyword evidence="3" id="KW-1185">Reference proteome</keyword>
<dbReference type="EMBL" id="LSRX01001264">
    <property type="protein sequence ID" value="OLP81619.1"/>
    <property type="molecule type" value="Genomic_DNA"/>
</dbReference>
<comment type="caution">
    <text evidence="2">The sequence shown here is derived from an EMBL/GenBank/DDBJ whole genome shotgun (WGS) entry which is preliminary data.</text>
</comment>
<name>A0A1Q9CFA2_SYMMI</name>
<protein>
    <submittedName>
        <fullName evidence="2">Uncharacterized protein</fullName>
    </submittedName>
</protein>
<feature type="transmembrane region" description="Helical" evidence="1">
    <location>
        <begin position="118"/>
        <end position="141"/>
    </location>
</feature>
<keyword evidence="1" id="KW-1133">Transmembrane helix</keyword>
<keyword evidence="1" id="KW-0472">Membrane</keyword>
<organism evidence="2 3">
    <name type="scientific">Symbiodinium microadriaticum</name>
    <name type="common">Dinoflagellate</name>
    <name type="synonym">Zooxanthella microadriatica</name>
    <dbReference type="NCBI Taxonomy" id="2951"/>
    <lineage>
        <taxon>Eukaryota</taxon>
        <taxon>Sar</taxon>
        <taxon>Alveolata</taxon>
        <taxon>Dinophyceae</taxon>
        <taxon>Suessiales</taxon>
        <taxon>Symbiodiniaceae</taxon>
        <taxon>Symbiodinium</taxon>
    </lineage>
</organism>
<proteinExistence type="predicted"/>
<dbReference type="AlphaFoldDB" id="A0A1Q9CFA2"/>
<evidence type="ECO:0000313" key="3">
    <source>
        <dbReference type="Proteomes" id="UP000186817"/>
    </source>
</evidence>
<gene>
    <name evidence="2" type="ORF">AK812_SmicGene37818</name>
</gene>
<dbReference type="Proteomes" id="UP000186817">
    <property type="component" value="Unassembled WGS sequence"/>
</dbReference>
<sequence>MGWLEWSLNAEASPARAAVLRCRAAEMGLQALAALTQEGLLPTAALVLDRICAYARRQRMWLLGHDCAKEGLGLLLQRGWLKEESSLFYTCLRCSEVLLRDVMKGLSPRSLAPKAADILNLLGMLCSSSPVPFLGPLLSALSSSTSIITVIIIIIIIIISIIIIIISIIIIIVISASTVITIIVIITTGSATSTVAAAAPAA</sequence>
<evidence type="ECO:0000313" key="2">
    <source>
        <dbReference type="EMBL" id="OLP81619.1"/>
    </source>
</evidence>
<keyword evidence="1" id="KW-0812">Transmembrane</keyword>
<dbReference type="OrthoDB" id="10439159at2759"/>
<accession>A0A1Q9CFA2</accession>
<feature type="transmembrane region" description="Helical" evidence="1">
    <location>
        <begin position="147"/>
        <end position="172"/>
    </location>
</feature>
<reference evidence="2 3" key="1">
    <citation type="submission" date="2016-02" db="EMBL/GenBank/DDBJ databases">
        <title>Genome analysis of coral dinoflagellate symbionts highlights evolutionary adaptations to a symbiotic lifestyle.</title>
        <authorList>
            <person name="Aranda M."/>
            <person name="Li Y."/>
            <person name="Liew Y.J."/>
            <person name="Baumgarten S."/>
            <person name="Simakov O."/>
            <person name="Wilson M."/>
            <person name="Piel J."/>
            <person name="Ashoor H."/>
            <person name="Bougouffa S."/>
            <person name="Bajic V.B."/>
            <person name="Ryu T."/>
            <person name="Ravasi T."/>
            <person name="Bayer T."/>
            <person name="Micklem G."/>
            <person name="Kim H."/>
            <person name="Bhak J."/>
            <person name="Lajeunesse T.C."/>
            <person name="Voolstra C.R."/>
        </authorList>
    </citation>
    <scope>NUCLEOTIDE SEQUENCE [LARGE SCALE GENOMIC DNA]</scope>
    <source>
        <strain evidence="2 3">CCMP2467</strain>
    </source>
</reference>
<feature type="non-terminal residue" evidence="2">
    <location>
        <position position="202"/>
    </location>
</feature>
<feature type="transmembrane region" description="Helical" evidence="1">
    <location>
        <begin position="179"/>
        <end position="199"/>
    </location>
</feature>